<sequence>MERALGRTTSLVGNIKSFSSKALWAHWDSLCVENELLKRAWESPNGKHTTMQLVVPASGHPNQRCTSRYAQWRVWYSFSAFVAEKTSRARVRNVQQYNIGSPFETIAVNIADPFPVTEDGNT</sequence>
<organism evidence="1 2">
    <name type="scientific">Zophobas morio</name>
    <dbReference type="NCBI Taxonomy" id="2755281"/>
    <lineage>
        <taxon>Eukaryota</taxon>
        <taxon>Metazoa</taxon>
        <taxon>Ecdysozoa</taxon>
        <taxon>Arthropoda</taxon>
        <taxon>Hexapoda</taxon>
        <taxon>Insecta</taxon>
        <taxon>Pterygota</taxon>
        <taxon>Neoptera</taxon>
        <taxon>Endopterygota</taxon>
        <taxon>Coleoptera</taxon>
        <taxon>Polyphaga</taxon>
        <taxon>Cucujiformia</taxon>
        <taxon>Tenebrionidae</taxon>
        <taxon>Zophobas</taxon>
    </lineage>
</organism>
<name>A0AA38IHN6_9CUCU</name>
<dbReference type="Proteomes" id="UP001168821">
    <property type="component" value="Unassembled WGS sequence"/>
</dbReference>
<protein>
    <submittedName>
        <fullName evidence="1">Uncharacterized protein</fullName>
    </submittedName>
</protein>
<dbReference type="AlphaFoldDB" id="A0AA38IHN6"/>
<evidence type="ECO:0000313" key="1">
    <source>
        <dbReference type="EMBL" id="KAJ3654371.1"/>
    </source>
</evidence>
<evidence type="ECO:0000313" key="2">
    <source>
        <dbReference type="Proteomes" id="UP001168821"/>
    </source>
</evidence>
<accession>A0AA38IHN6</accession>
<comment type="caution">
    <text evidence="1">The sequence shown here is derived from an EMBL/GenBank/DDBJ whole genome shotgun (WGS) entry which is preliminary data.</text>
</comment>
<reference evidence="1" key="1">
    <citation type="journal article" date="2023" name="G3 (Bethesda)">
        <title>Whole genome assemblies of Zophobas morio and Tenebrio molitor.</title>
        <authorList>
            <person name="Kaur S."/>
            <person name="Stinson S.A."/>
            <person name="diCenzo G.C."/>
        </authorList>
    </citation>
    <scope>NUCLEOTIDE SEQUENCE</scope>
    <source>
        <strain evidence="1">QUZm001</strain>
    </source>
</reference>
<gene>
    <name evidence="1" type="ORF">Zmor_013563</name>
</gene>
<keyword evidence="2" id="KW-1185">Reference proteome</keyword>
<proteinExistence type="predicted"/>
<dbReference type="EMBL" id="JALNTZ010000004">
    <property type="protein sequence ID" value="KAJ3654371.1"/>
    <property type="molecule type" value="Genomic_DNA"/>
</dbReference>